<evidence type="ECO:0000256" key="1">
    <source>
        <dbReference type="SAM" id="MobiDB-lite"/>
    </source>
</evidence>
<sequence>MRGRARIPFQDGDNRGESTLSSRGVAPRRRLEVSFLGQRLVEEGALFAALDVHIYHPLLLHGQTSGLAGHVRRPGSHYPTKAALAEESRFAEEPSRGHENRGIASPVQSFRTPLQKSLGTSVAFVSKFEK</sequence>
<feature type="region of interest" description="Disordered" evidence="1">
    <location>
        <begin position="86"/>
        <end position="108"/>
    </location>
</feature>
<accession>A0AAW1AGC7</accession>
<feature type="region of interest" description="Disordered" evidence="1">
    <location>
        <begin position="1"/>
        <end position="24"/>
    </location>
</feature>
<keyword evidence="3" id="KW-1185">Reference proteome</keyword>
<proteinExistence type="predicted"/>
<reference evidence="2 3" key="1">
    <citation type="submission" date="2024-05" db="EMBL/GenBank/DDBJ databases">
        <title>The nuclear and mitochondrial genome assemblies of Tetragonisca angustula (Apidae: Meliponini), a tiny yet remarkable pollinator in the Neotropics.</title>
        <authorList>
            <person name="Ferrari R."/>
            <person name="Ricardo P.C."/>
            <person name="Dias F.C."/>
            <person name="Araujo N.S."/>
            <person name="Soares D.O."/>
            <person name="Zhou Q.-S."/>
            <person name="Zhu C.-D."/>
            <person name="Coutinho L."/>
            <person name="Airas M.C."/>
            <person name="Batista T.M."/>
        </authorList>
    </citation>
    <scope>NUCLEOTIDE SEQUENCE [LARGE SCALE GENOMIC DNA]</scope>
    <source>
        <strain evidence="2">ASF017062</strain>
        <tissue evidence="2">Abdomen</tissue>
    </source>
</reference>
<organism evidence="2 3">
    <name type="scientific">Tetragonisca angustula</name>
    <dbReference type="NCBI Taxonomy" id="166442"/>
    <lineage>
        <taxon>Eukaryota</taxon>
        <taxon>Metazoa</taxon>
        <taxon>Ecdysozoa</taxon>
        <taxon>Arthropoda</taxon>
        <taxon>Hexapoda</taxon>
        <taxon>Insecta</taxon>
        <taxon>Pterygota</taxon>
        <taxon>Neoptera</taxon>
        <taxon>Endopterygota</taxon>
        <taxon>Hymenoptera</taxon>
        <taxon>Apocrita</taxon>
        <taxon>Aculeata</taxon>
        <taxon>Apoidea</taxon>
        <taxon>Anthophila</taxon>
        <taxon>Apidae</taxon>
        <taxon>Tetragonisca</taxon>
    </lineage>
</organism>
<name>A0AAW1AGC7_9HYME</name>
<dbReference type="AlphaFoldDB" id="A0AAW1AGC7"/>
<dbReference type="EMBL" id="JAWNGG020000025">
    <property type="protein sequence ID" value="KAK9307829.1"/>
    <property type="molecule type" value="Genomic_DNA"/>
</dbReference>
<dbReference type="Proteomes" id="UP001432146">
    <property type="component" value="Unassembled WGS sequence"/>
</dbReference>
<protein>
    <submittedName>
        <fullName evidence="2">Uncharacterized protein</fullName>
    </submittedName>
</protein>
<evidence type="ECO:0000313" key="3">
    <source>
        <dbReference type="Proteomes" id="UP001432146"/>
    </source>
</evidence>
<evidence type="ECO:0000313" key="2">
    <source>
        <dbReference type="EMBL" id="KAK9307829.1"/>
    </source>
</evidence>
<feature type="compositionally biased region" description="Basic and acidic residues" evidence="1">
    <location>
        <begin position="86"/>
        <end position="101"/>
    </location>
</feature>
<comment type="caution">
    <text evidence="2">The sequence shown here is derived from an EMBL/GenBank/DDBJ whole genome shotgun (WGS) entry which is preliminary data.</text>
</comment>
<gene>
    <name evidence="2" type="ORF">QLX08_001910</name>
</gene>